<sequence>MLPALSLRHYSHEVLCHSHDHAQLVFGLTGELQFEVEGLGSRVLRHHLAVVPAEARHTCGSPRGSQCLVLDLPANDWLARQLGHHADNIQRLLERPGALQLDPTQGQLLNWLANGPINDAVIAGQGAALLLGSLACQQPAGEAARLPLSALDHYIEQHVAHPLQVADLARLAGLSVARFHARFLADTGRTPMEHIRQLRLQRAEQLLRDSELPVGEIAARVGYTSQSAFTAALSRHLGMTPRQLRRDRQALRHG</sequence>
<comment type="function">
    <text evidence="4">Regulatory protein of the TOL plasmid xyl operons. XylS activates the xylXYZLTEGFJQKIH operon required for the degradation of toluene, m-xylene and p-xylene.</text>
</comment>
<dbReference type="InterPro" id="IPR011051">
    <property type="entry name" value="RmlC_Cupin_sf"/>
</dbReference>
<dbReference type="InterPro" id="IPR014710">
    <property type="entry name" value="RmlC-like_jellyroll"/>
</dbReference>
<dbReference type="InterPro" id="IPR020449">
    <property type="entry name" value="Tscrpt_reg_AraC-type_HTH"/>
</dbReference>
<dbReference type="InterPro" id="IPR009057">
    <property type="entry name" value="Homeodomain-like_sf"/>
</dbReference>
<evidence type="ECO:0000256" key="3">
    <source>
        <dbReference type="ARBA" id="ARBA00023163"/>
    </source>
</evidence>
<organism evidence="5">
    <name type="scientific">Ectopseudomonas oleovorans</name>
    <name type="common">Pseudomonas oleovorans</name>
    <dbReference type="NCBI Taxonomy" id="301"/>
    <lineage>
        <taxon>Bacteria</taxon>
        <taxon>Pseudomonadati</taxon>
        <taxon>Pseudomonadota</taxon>
        <taxon>Gammaproteobacteria</taxon>
        <taxon>Pseudomonadales</taxon>
        <taxon>Pseudomonadaceae</taxon>
        <taxon>Ectopseudomonas</taxon>
    </lineage>
</organism>
<dbReference type="GO" id="GO:0003700">
    <property type="term" value="F:DNA-binding transcription factor activity"/>
    <property type="evidence" value="ECO:0007669"/>
    <property type="project" value="InterPro"/>
</dbReference>
<keyword evidence="1" id="KW-0805">Transcription regulation</keyword>
<dbReference type="Gene3D" id="1.10.10.60">
    <property type="entry name" value="Homeodomain-like"/>
    <property type="match status" value="2"/>
</dbReference>
<evidence type="ECO:0000256" key="4">
    <source>
        <dbReference type="ARBA" id="ARBA00037345"/>
    </source>
</evidence>
<dbReference type="Pfam" id="PF12833">
    <property type="entry name" value="HTH_18"/>
    <property type="match status" value="1"/>
</dbReference>
<gene>
    <name evidence="5" type="ORF">POT9AD_4551</name>
</gene>
<reference evidence="5" key="1">
    <citation type="submission" date="2018-11" db="EMBL/GenBank/DDBJ databases">
        <authorList>
            <consortium name="Genoscope - CEA"/>
            <person name="William W."/>
        </authorList>
    </citation>
    <scope>NUCLEOTIDE SEQUENCE [LARGE SCALE GENOMIC DNA]</scope>
    <source>
        <strain evidence="5">T9AD</strain>
    </source>
</reference>
<evidence type="ECO:0000313" key="5">
    <source>
        <dbReference type="EMBL" id="VDN65526.1"/>
    </source>
</evidence>
<name>A0A653BA24_ECTOL</name>
<dbReference type="PROSITE" id="PS01124">
    <property type="entry name" value="HTH_ARAC_FAMILY_2"/>
    <property type="match status" value="1"/>
</dbReference>
<dbReference type="PANTHER" id="PTHR46796">
    <property type="entry name" value="HTH-TYPE TRANSCRIPTIONAL ACTIVATOR RHAS-RELATED"/>
    <property type="match status" value="1"/>
</dbReference>
<dbReference type="RefSeq" id="WP_037054212.1">
    <property type="nucleotide sequence ID" value="NZ_CP068551.1"/>
</dbReference>
<keyword evidence="2" id="KW-0238">DNA-binding</keyword>
<dbReference type="PRINTS" id="PR00032">
    <property type="entry name" value="HTHARAC"/>
</dbReference>
<dbReference type="AlphaFoldDB" id="A0A653BA24"/>
<dbReference type="GO" id="GO:0043565">
    <property type="term" value="F:sequence-specific DNA binding"/>
    <property type="evidence" value="ECO:0007669"/>
    <property type="project" value="InterPro"/>
</dbReference>
<accession>A0A653BA24</accession>
<protein>
    <submittedName>
        <fullName evidence="5">AraC family transcriptional regulator</fullName>
    </submittedName>
</protein>
<proteinExistence type="predicted"/>
<dbReference type="InterPro" id="IPR018060">
    <property type="entry name" value="HTH_AraC"/>
</dbReference>
<evidence type="ECO:0000256" key="1">
    <source>
        <dbReference type="ARBA" id="ARBA00023015"/>
    </source>
</evidence>
<dbReference type="Gene3D" id="2.60.120.10">
    <property type="entry name" value="Jelly Rolls"/>
    <property type="match status" value="1"/>
</dbReference>
<dbReference type="PANTHER" id="PTHR46796:SF10">
    <property type="entry name" value="TRANSCRIPTIONAL ACTIVATOR FEAR"/>
    <property type="match status" value="1"/>
</dbReference>
<keyword evidence="3" id="KW-0804">Transcription</keyword>
<dbReference type="OrthoDB" id="5996070at2"/>
<dbReference type="SUPFAM" id="SSF46689">
    <property type="entry name" value="Homeodomain-like"/>
    <property type="match status" value="2"/>
</dbReference>
<dbReference type="SMART" id="SM00342">
    <property type="entry name" value="HTH_ARAC"/>
    <property type="match status" value="1"/>
</dbReference>
<dbReference type="EMBL" id="LR130779">
    <property type="protein sequence ID" value="VDN65526.1"/>
    <property type="molecule type" value="Genomic_DNA"/>
</dbReference>
<evidence type="ECO:0000256" key="2">
    <source>
        <dbReference type="ARBA" id="ARBA00023125"/>
    </source>
</evidence>
<dbReference type="SUPFAM" id="SSF51182">
    <property type="entry name" value="RmlC-like cupins"/>
    <property type="match status" value="1"/>
</dbReference>
<dbReference type="InterPro" id="IPR050204">
    <property type="entry name" value="AraC_XylS_family_regulators"/>
</dbReference>